<evidence type="ECO:0000256" key="1">
    <source>
        <dbReference type="ARBA" id="ARBA00004651"/>
    </source>
</evidence>
<evidence type="ECO:0000256" key="5">
    <source>
        <dbReference type="ARBA" id="ARBA00022725"/>
    </source>
</evidence>
<feature type="transmembrane region" description="Helical" evidence="10">
    <location>
        <begin position="66"/>
        <end position="88"/>
    </location>
</feature>
<keyword evidence="4 10" id="KW-0812">Transmembrane</keyword>
<evidence type="ECO:0000256" key="3">
    <source>
        <dbReference type="ARBA" id="ARBA00022606"/>
    </source>
</evidence>
<evidence type="ECO:0000256" key="4">
    <source>
        <dbReference type="ARBA" id="ARBA00022692"/>
    </source>
</evidence>
<keyword evidence="5 10" id="KW-0552">Olfaction</keyword>
<dbReference type="GO" id="GO:0004984">
    <property type="term" value="F:olfactory receptor activity"/>
    <property type="evidence" value="ECO:0007669"/>
    <property type="project" value="InterPro"/>
</dbReference>
<reference evidence="11" key="1">
    <citation type="journal article" date="2018" name="Front. Physiol.">
        <title>Differential Expression Analysis of Olfactory Genes Based on a Combination of Sequencing Platforms and Behavioral Investigations in Aphidius gifuensis.</title>
        <authorList>
            <person name="Fan J."/>
            <person name="Zhang Q."/>
            <person name="Xu Q."/>
            <person name="Xue W."/>
            <person name="Han Z."/>
            <person name="Sun J."/>
            <person name="Chen J."/>
        </authorList>
    </citation>
    <scope>NUCLEOTIDE SEQUENCE</scope>
</reference>
<evidence type="ECO:0000256" key="2">
    <source>
        <dbReference type="ARBA" id="ARBA00022475"/>
    </source>
</evidence>
<keyword evidence="6 10" id="KW-1133">Transmembrane helix</keyword>
<keyword evidence="9 10" id="KW-0807">Transducer</keyword>
<proteinExistence type="evidence at transcript level"/>
<dbReference type="AlphaFoldDB" id="A0A3Q9ELF6"/>
<feature type="transmembrane region" description="Helical" evidence="10">
    <location>
        <begin position="301"/>
        <end position="320"/>
    </location>
</feature>
<dbReference type="OrthoDB" id="7696577at2759"/>
<feature type="transmembrane region" description="Helical" evidence="10">
    <location>
        <begin position="130"/>
        <end position="154"/>
    </location>
</feature>
<dbReference type="InterPro" id="IPR004117">
    <property type="entry name" value="7tm6_olfct_rcpt"/>
</dbReference>
<comment type="similarity">
    <text evidence="10">Belongs to the insect chemoreceptor superfamily. Heteromeric odorant receptor channel (TC 1.A.69) family.</text>
</comment>
<dbReference type="EMBL" id="MK048986">
    <property type="protein sequence ID" value="AZQ24927.1"/>
    <property type="molecule type" value="mRNA"/>
</dbReference>
<evidence type="ECO:0000313" key="11">
    <source>
        <dbReference type="EMBL" id="AZQ24927.1"/>
    </source>
</evidence>
<comment type="caution">
    <text evidence="10">Lacks conserved residue(s) required for the propagation of feature annotation.</text>
</comment>
<accession>A0A3Q9ELF6</accession>
<feature type="transmembrane region" description="Helical" evidence="10">
    <location>
        <begin position="43"/>
        <end position="60"/>
    </location>
</feature>
<feature type="transmembrane region" description="Helical" evidence="10">
    <location>
        <begin position="265"/>
        <end position="289"/>
    </location>
</feature>
<keyword evidence="7 10" id="KW-0472">Membrane</keyword>
<sequence length="393" mass="46733">MENKTEVDFFDNENWYLTKYLLSIFGGWPFQQASIGRTIRRSILIFLWTSTFLPLLFKLFNNFGNIELVLICLSQLFLHIMTLTYTVYSILNSDKEKILLNKIKKQFEYKLSNNDRKFVEYYTYYNRKIIYGYTISFYIVVLAGLTLVTVPVLLNNLFPSNVSSTPTYIFEVDYLFFDYLDYENLIFLNAWMSILCQTTILIAFDCLYSQLTYFISSWFYVIGNRMKYLTNNSKEINKKQQYDLFNKYIEEHERVLKFASDVQSIYSYPLFILICIQMLTISVTGCNIMSESINYADLLRYVCYIMVQFIHLFFLCWHGQVLIDNSENLSKIICQMNWYVLPNNIKKLLILIIMRSSYPCTLVAGKFLVMSFESFAQVYNIFKYLFKTLIIIQ</sequence>
<evidence type="ECO:0000256" key="9">
    <source>
        <dbReference type="ARBA" id="ARBA00023224"/>
    </source>
</evidence>
<protein>
    <recommendedName>
        <fullName evidence="10">Odorant receptor</fullName>
    </recommendedName>
</protein>
<evidence type="ECO:0000256" key="6">
    <source>
        <dbReference type="ARBA" id="ARBA00022989"/>
    </source>
</evidence>
<keyword evidence="2" id="KW-1003">Cell membrane</keyword>
<evidence type="ECO:0000256" key="8">
    <source>
        <dbReference type="ARBA" id="ARBA00023170"/>
    </source>
</evidence>
<dbReference type="PANTHER" id="PTHR21137">
    <property type="entry name" value="ODORANT RECEPTOR"/>
    <property type="match status" value="1"/>
</dbReference>
<dbReference type="GO" id="GO:0007165">
    <property type="term" value="P:signal transduction"/>
    <property type="evidence" value="ECO:0007669"/>
    <property type="project" value="UniProtKB-KW"/>
</dbReference>
<evidence type="ECO:0000256" key="10">
    <source>
        <dbReference type="RuleBase" id="RU351113"/>
    </source>
</evidence>
<organism evidence="11">
    <name type="scientific">Aphidius gifuensis</name>
    <name type="common">Parasitoid wasp</name>
    <dbReference type="NCBI Taxonomy" id="684658"/>
    <lineage>
        <taxon>Eukaryota</taxon>
        <taxon>Metazoa</taxon>
        <taxon>Ecdysozoa</taxon>
        <taxon>Arthropoda</taxon>
        <taxon>Hexapoda</taxon>
        <taxon>Insecta</taxon>
        <taxon>Pterygota</taxon>
        <taxon>Neoptera</taxon>
        <taxon>Endopterygota</taxon>
        <taxon>Hymenoptera</taxon>
        <taxon>Apocrita</taxon>
        <taxon>Ichneumonoidea</taxon>
        <taxon>Braconidae</taxon>
        <taxon>Aphidiinae</taxon>
        <taxon>Aphidius</taxon>
    </lineage>
</organism>
<evidence type="ECO:0000256" key="7">
    <source>
        <dbReference type="ARBA" id="ARBA00023136"/>
    </source>
</evidence>
<dbReference type="GO" id="GO:0005886">
    <property type="term" value="C:plasma membrane"/>
    <property type="evidence" value="ECO:0007669"/>
    <property type="project" value="UniProtKB-SubCell"/>
</dbReference>
<name>A0A3Q9ELF6_APHGI</name>
<keyword evidence="8 10" id="KW-0675">Receptor</keyword>
<keyword evidence="3 10" id="KW-0716">Sensory transduction</keyword>
<comment type="subcellular location">
    <subcellularLocation>
        <location evidence="1 10">Cell membrane</location>
        <topology evidence="1 10">Multi-pass membrane protein</topology>
    </subcellularLocation>
</comment>
<dbReference type="GO" id="GO:0005549">
    <property type="term" value="F:odorant binding"/>
    <property type="evidence" value="ECO:0007669"/>
    <property type="project" value="InterPro"/>
</dbReference>
<dbReference type="Pfam" id="PF02949">
    <property type="entry name" value="7tm_6"/>
    <property type="match status" value="1"/>
</dbReference>
<feature type="transmembrane region" description="Helical" evidence="10">
    <location>
        <begin position="211"/>
        <end position="228"/>
    </location>
</feature>
<dbReference type="PANTHER" id="PTHR21137:SF35">
    <property type="entry name" value="ODORANT RECEPTOR 19A-RELATED"/>
    <property type="match status" value="1"/>
</dbReference>